<feature type="domain" description="C2H2-type" evidence="5">
    <location>
        <begin position="247"/>
        <end position="277"/>
    </location>
</feature>
<keyword evidence="1" id="KW-0862">Zinc</keyword>
<name>A0A9P1GC61_9DINO</name>
<dbReference type="EMBL" id="CAMXCT030004168">
    <property type="protein sequence ID" value="CAL4795272.1"/>
    <property type="molecule type" value="Genomic_DNA"/>
</dbReference>
<dbReference type="OrthoDB" id="418747at2759"/>
<dbReference type="PROSITE" id="PS50157">
    <property type="entry name" value="ZINC_FINGER_C2H2_2"/>
    <property type="match status" value="2"/>
</dbReference>
<evidence type="ECO:0000313" key="9">
    <source>
        <dbReference type="Proteomes" id="UP001152797"/>
    </source>
</evidence>
<dbReference type="EMBL" id="CAMXCT010004168">
    <property type="protein sequence ID" value="CAI4007960.1"/>
    <property type="molecule type" value="Genomic_DNA"/>
</dbReference>
<dbReference type="AlphaFoldDB" id="A0A9P1GC61"/>
<dbReference type="PANTHER" id="PTHR11538:SF26">
    <property type="entry name" value="FERREDOXIN-FOLD ANTICODON-BINDING DOMAIN-CONTAINING PROTEIN 1"/>
    <property type="match status" value="1"/>
</dbReference>
<dbReference type="PROSITE" id="PS50889">
    <property type="entry name" value="S4"/>
    <property type="match status" value="1"/>
</dbReference>
<organism evidence="6">
    <name type="scientific">Cladocopium goreaui</name>
    <dbReference type="NCBI Taxonomy" id="2562237"/>
    <lineage>
        <taxon>Eukaryota</taxon>
        <taxon>Sar</taxon>
        <taxon>Alveolata</taxon>
        <taxon>Dinophyceae</taxon>
        <taxon>Suessiales</taxon>
        <taxon>Symbiodiniaceae</taxon>
        <taxon>Cladocopium</taxon>
    </lineage>
</organism>
<dbReference type="InterPro" id="IPR036236">
    <property type="entry name" value="Znf_C2H2_sf"/>
</dbReference>
<reference evidence="6" key="1">
    <citation type="submission" date="2022-10" db="EMBL/GenBank/DDBJ databases">
        <authorList>
            <person name="Chen Y."/>
            <person name="Dougan E. K."/>
            <person name="Chan C."/>
            <person name="Rhodes N."/>
            <person name="Thang M."/>
        </authorList>
    </citation>
    <scope>NUCLEOTIDE SEQUENCE</scope>
</reference>
<evidence type="ECO:0000259" key="5">
    <source>
        <dbReference type="PROSITE" id="PS50157"/>
    </source>
</evidence>
<dbReference type="EMBL" id="CAMXCT020004168">
    <property type="protein sequence ID" value="CAL1161335.1"/>
    <property type="molecule type" value="Genomic_DNA"/>
</dbReference>
<feature type="region of interest" description="Disordered" evidence="4">
    <location>
        <begin position="551"/>
        <end position="582"/>
    </location>
</feature>
<evidence type="ECO:0000256" key="2">
    <source>
        <dbReference type="PROSITE-ProRule" id="PRU00182"/>
    </source>
</evidence>
<evidence type="ECO:0000313" key="6">
    <source>
        <dbReference type="EMBL" id="CAI4007960.1"/>
    </source>
</evidence>
<protein>
    <submittedName>
        <fullName evidence="8">Heavy metal-associated isoprenylated plant protein 41 (AtHIP41)</fullName>
    </submittedName>
</protein>
<keyword evidence="3" id="KW-0175">Coiled coil</keyword>
<dbReference type="Gene3D" id="3.30.160.60">
    <property type="entry name" value="Classic Zinc Finger"/>
    <property type="match status" value="1"/>
</dbReference>
<evidence type="ECO:0000313" key="8">
    <source>
        <dbReference type="EMBL" id="CAL4795272.1"/>
    </source>
</evidence>
<dbReference type="GO" id="GO:0001522">
    <property type="term" value="P:pseudouridine synthesis"/>
    <property type="evidence" value="ECO:0007669"/>
    <property type="project" value="InterPro"/>
</dbReference>
<feature type="compositionally biased region" description="Polar residues" evidence="4">
    <location>
        <begin position="557"/>
        <end position="570"/>
    </location>
</feature>
<evidence type="ECO:0000256" key="4">
    <source>
        <dbReference type="SAM" id="MobiDB-lite"/>
    </source>
</evidence>
<dbReference type="Proteomes" id="UP001152797">
    <property type="component" value="Unassembled WGS sequence"/>
</dbReference>
<keyword evidence="2" id="KW-0694">RNA-binding</keyword>
<feature type="region of interest" description="Disordered" evidence="4">
    <location>
        <begin position="1133"/>
        <end position="1171"/>
    </location>
</feature>
<accession>A0A9P1GC61</accession>
<dbReference type="GO" id="GO:0003723">
    <property type="term" value="F:RNA binding"/>
    <property type="evidence" value="ECO:0007669"/>
    <property type="project" value="UniProtKB-KW"/>
</dbReference>
<dbReference type="Pfam" id="PF10354">
    <property type="entry name" value="BMT5-like"/>
    <property type="match status" value="1"/>
</dbReference>
<keyword evidence="1" id="KW-0479">Metal-binding</keyword>
<feature type="region of interest" description="Disordered" evidence="4">
    <location>
        <begin position="1066"/>
        <end position="1118"/>
    </location>
</feature>
<evidence type="ECO:0000256" key="3">
    <source>
        <dbReference type="SAM" id="Coils"/>
    </source>
</evidence>
<proteinExistence type="predicted"/>
<keyword evidence="9" id="KW-1185">Reference proteome</keyword>
<dbReference type="SUPFAM" id="SSF57667">
    <property type="entry name" value="beta-beta-alpha zinc fingers"/>
    <property type="match status" value="1"/>
</dbReference>
<dbReference type="GO" id="GO:0009982">
    <property type="term" value="F:pseudouridine synthase activity"/>
    <property type="evidence" value="ECO:0007669"/>
    <property type="project" value="InterPro"/>
</dbReference>
<dbReference type="InterPro" id="IPR013087">
    <property type="entry name" value="Znf_C2H2_type"/>
</dbReference>
<feature type="compositionally biased region" description="Polar residues" evidence="4">
    <location>
        <begin position="1143"/>
        <end position="1159"/>
    </location>
</feature>
<dbReference type="Gene3D" id="3.30.2350.10">
    <property type="entry name" value="Pseudouridine synthase"/>
    <property type="match status" value="1"/>
</dbReference>
<dbReference type="GO" id="GO:0005737">
    <property type="term" value="C:cytoplasm"/>
    <property type="evidence" value="ECO:0007669"/>
    <property type="project" value="TreeGrafter"/>
</dbReference>
<dbReference type="GO" id="GO:0070475">
    <property type="term" value="P:rRNA base methylation"/>
    <property type="evidence" value="ECO:0007669"/>
    <property type="project" value="InterPro"/>
</dbReference>
<gene>
    <name evidence="6" type="ORF">C1SCF055_LOCUS33454</name>
</gene>
<feature type="coiled-coil region" evidence="3">
    <location>
        <begin position="950"/>
        <end position="981"/>
    </location>
</feature>
<comment type="caution">
    <text evidence="6">The sequence shown here is derived from an EMBL/GenBank/DDBJ whole genome shotgun (WGS) entry which is preliminary data.</text>
</comment>
<dbReference type="InterPro" id="IPR019446">
    <property type="entry name" value="BMT5-like"/>
</dbReference>
<evidence type="ECO:0000256" key="1">
    <source>
        <dbReference type="PROSITE-ProRule" id="PRU00042"/>
    </source>
</evidence>
<sequence length="1171" mass="128149">MASKRVLTVGDGDLSFSLALVRAFDIQVVATTWLSAEDLVQRYRSAAGTRDELLERGMPVLHEVDACNLQKLPELGYVDPFDVAMFNFPHLGDVAVDCHRPDSEHVRKHVALLSHFLHSARSVACEVHITLCGEQAALWDLHGSAERLGWLEHRRHAPADVDEFASGSLASLSRVPTQASWRCRRKWRNGSLGFVHWASQYGYEHRRHEGEQLMNISNCTTFVFTKRSLKADLPLNRISGEPFITDYQCSICGQEFENDHALALHFRAPALPDSSAPSYTCSQCSRVFLSQRALKQHVVSCSSKLTHHETDLPGQAGYSIRPAPTDVVSMELVVDTDGERFWHFARQREAFRKLLPTKASVKRAIAGGELTLNGEGAEDSRILHPGDVVQLRLNKVREAQDAGAARARLVRVVSLHQDCRLVSGDLASPSAGPDSSVAPWQLVRSVCPPDVAIVWKPSGMRSLGQHAGTLQASLPLVPEMRTRNLVPIPLSRLEIGCSGLSLVALTEKIRVELQEKLVTGGIYHVFRALVHGAAGSPGEIQVLDFRTKQAPERSNVDETQQDGSESSSSGIDAEDDLDNTEANMPSDALKQVQLRVVNILQGYNVSKPETTERAEPLSIVELSTAAECGRCCGSLCHLMRQHGTPVVGDMLARKRSGSQRHRILGGTFNRLIRLRGNAVGRGNSKSSALGYGRKEPTTATSWMFPSPGREKGNLRIMTHDEHLSNANMIHIHILQAYGLFQLHPLLFYEQHPSTVVAIHVAVPKGQRLHDAGGHSDLVAAACPMNVWRLRICCIGLRFLIANLEPLDQQRNGGWDCSERGKSPFSKSCSSAVILLLCVFKANLDHLQNHLRDQDMLRLVLAMMKAPKYGQWDSDPESFLGETYRQNLQDVSTFLDQKELEMNLIFAKMRAQLLQAIPASSGPPSGKQAVSSRSDDVTAGWRDLGGPFYRALALQREREKENQNLREIVARRRGELDQLHQQLDQLGISRSGTKPTLAAFSFSNLETSPLAGAVAVMAVTPASASQASQVGQASHAQFQATHIGASPAQVQSDSFGRQALLQAEPRVGPQLPLPNTPHFPAATSPRTAPPSPFDLESEGDPDLRGQEGTGVGAFGSPLDDALKQNVSNFASKVDAAAAPAPKQPSMTRSESATSSVSLSQMYKEGQGNAQRR</sequence>
<keyword evidence="1" id="KW-0863">Zinc-finger</keyword>
<evidence type="ECO:0000313" key="7">
    <source>
        <dbReference type="EMBL" id="CAL1161335.1"/>
    </source>
</evidence>
<dbReference type="PANTHER" id="PTHR11538">
    <property type="entry name" value="PHENYLALANYL-TRNA SYNTHETASE"/>
    <property type="match status" value="1"/>
</dbReference>
<dbReference type="InterPro" id="IPR020103">
    <property type="entry name" value="PsdUridine_synth_cat_dom_sf"/>
</dbReference>
<dbReference type="GO" id="GO:0070042">
    <property type="term" value="F:rRNA (uridine-N3-)-methyltransferase activity"/>
    <property type="evidence" value="ECO:0007669"/>
    <property type="project" value="InterPro"/>
</dbReference>
<dbReference type="GO" id="GO:0008270">
    <property type="term" value="F:zinc ion binding"/>
    <property type="evidence" value="ECO:0007669"/>
    <property type="project" value="UniProtKB-KW"/>
</dbReference>
<feature type="domain" description="C2H2-type" evidence="5">
    <location>
        <begin position="279"/>
        <end position="313"/>
    </location>
</feature>
<reference evidence="7" key="2">
    <citation type="submission" date="2024-04" db="EMBL/GenBank/DDBJ databases">
        <authorList>
            <person name="Chen Y."/>
            <person name="Shah S."/>
            <person name="Dougan E. K."/>
            <person name="Thang M."/>
            <person name="Chan C."/>
        </authorList>
    </citation>
    <scope>NUCLEOTIDE SEQUENCE [LARGE SCALE GENOMIC DNA]</scope>
</reference>
<dbReference type="SUPFAM" id="SSF55120">
    <property type="entry name" value="Pseudouridine synthase"/>
    <property type="match status" value="1"/>
</dbReference>